<evidence type="ECO:0000256" key="8">
    <source>
        <dbReference type="ARBA" id="ARBA00022927"/>
    </source>
</evidence>
<dbReference type="InterPro" id="IPR035999">
    <property type="entry name" value="Sec7_dom_sf"/>
</dbReference>
<dbReference type="Pfam" id="PF09324">
    <property type="entry name" value="Sec7-like_HDS"/>
    <property type="match status" value="1"/>
</dbReference>
<dbReference type="STRING" id="6945.B7PVS0"/>
<dbReference type="EMBL" id="ABJB010994731">
    <property type="status" value="NOT_ANNOTATED_CDS"/>
    <property type="molecule type" value="Genomic_DNA"/>
</dbReference>
<dbReference type="PANTHER" id="PTHR10663:SF375">
    <property type="entry name" value="LD29171P"/>
    <property type="match status" value="1"/>
</dbReference>
<dbReference type="Gene3D" id="1.10.220.20">
    <property type="match status" value="1"/>
</dbReference>
<dbReference type="Gene3D" id="1.10.1000.11">
    <property type="entry name" value="Arf Nucleotide-binding Site Opener,domain 2"/>
    <property type="match status" value="1"/>
</dbReference>
<dbReference type="InterPro" id="IPR000904">
    <property type="entry name" value="Sec7_dom"/>
</dbReference>
<dbReference type="GO" id="GO:0005085">
    <property type="term" value="F:guanyl-nucleotide exchange factor activity"/>
    <property type="evidence" value="ECO:0000318"/>
    <property type="project" value="GO_Central"/>
</dbReference>
<evidence type="ECO:0000259" key="12">
    <source>
        <dbReference type="PROSITE" id="PS50190"/>
    </source>
</evidence>
<dbReference type="EMBL" id="ABJB010557055">
    <property type="status" value="NOT_ANNOTATED_CDS"/>
    <property type="molecule type" value="Genomic_DNA"/>
</dbReference>
<feature type="compositionally biased region" description="Low complexity" evidence="11">
    <location>
        <begin position="550"/>
        <end position="564"/>
    </location>
</feature>
<feature type="region of interest" description="Disordered" evidence="11">
    <location>
        <begin position="532"/>
        <end position="564"/>
    </location>
</feature>
<organism>
    <name type="scientific">Ixodes scapularis</name>
    <name type="common">Black-legged tick</name>
    <name type="synonym">Deer tick</name>
    <dbReference type="NCBI Taxonomy" id="6945"/>
    <lineage>
        <taxon>Eukaryota</taxon>
        <taxon>Metazoa</taxon>
        <taxon>Ecdysozoa</taxon>
        <taxon>Arthropoda</taxon>
        <taxon>Chelicerata</taxon>
        <taxon>Arachnida</taxon>
        <taxon>Acari</taxon>
        <taxon>Parasitiformes</taxon>
        <taxon>Ixodida</taxon>
        <taxon>Ixodoidea</taxon>
        <taxon>Ixodidae</taxon>
        <taxon>Ixodinae</taxon>
        <taxon>Ixodes</taxon>
    </lineage>
</organism>
<proteinExistence type="evidence at protein level"/>
<dbReference type="HOGENOM" id="CLU_000691_1_2_1"/>
<keyword evidence="6" id="KW-0597">Phosphoprotein</keyword>
<dbReference type="FunFam" id="1.10.1000.11:FF:000003">
    <property type="entry name" value="Brefeldin A-inhibited guanine nucleotide-exchange protein 1"/>
    <property type="match status" value="1"/>
</dbReference>
<keyword evidence="5" id="KW-0963">Cytoplasm</keyword>
<dbReference type="InterPro" id="IPR046455">
    <property type="entry name" value="Sec7/BIG1-like_C"/>
</dbReference>
<dbReference type="VEuPathDB" id="VectorBase:ISCP_016177"/>
<evidence type="ECO:0000313" key="14">
    <source>
        <dbReference type="EnsemblMetazoa" id="ISCW019522-PA"/>
    </source>
</evidence>
<dbReference type="CDD" id="cd00171">
    <property type="entry name" value="Sec7"/>
    <property type="match status" value="1"/>
</dbReference>
<evidence type="ECO:0000256" key="1">
    <source>
        <dbReference type="ARBA" id="ARBA00004370"/>
    </source>
</evidence>
<dbReference type="InterPro" id="IPR032629">
    <property type="entry name" value="DCB_dom"/>
</dbReference>
<dbReference type="EMBL" id="ABJB010115100">
    <property type="status" value="NOT_ANNOTATED_CDS"/>
    <property type="molecule type" value="Genomic_DNA"/>
</dbReference>
<dbReference type="GO" id="GO:0032012">
    <property type="term" value="P:regulation of ARF protein signal transduction"/>
    <property type="evidence" value="ECO:0007669"/>
    <property type="project" value="InterPro"/>
</dbReference>
<sequence>MRTGSNTGEMFITRALEKILNDREIRRSYHSQLRKACEVALGESVYAASVFRIRLSMQETSSALPLPKGQAGLEAERYLMPFELACQSKSPRIVVTALDCIQKLIAYGHLTGHLPDPTNPSKLLIDRIVETVCGCFQGPTTDDGVQLQIIKALLTVVTSQSCEVHEGSVLQPVRTCYNIYLASRNLVNQTTAIATLTQMLNVIFARMEACCGPEAADGALPHTVTQDTAADADSVGGGSATLDDRGESSQEVVATVLQEILNRVVSGSGDGPSPATPAGPTLARASSQESMAASCEGGSAVQAHFAHVVQKDAFLVFRSLCKLSMKPLPEGQPDPRSHELRSKVLSLQLLLLILQNAGPVFRTNDMFVNAIKQYLCVALSKNGVSSVPEVFEISVTIFLALLQNFKTHLKMQIEVFFKEIFLNILETSSSSFGHKWKVIQVLTRICADAQSVVDIYVNYDCDLNAANIFERLVNDLSKIAQGRQALELGATAHQEKSMRVKGLECLVSVLKCMLEWSKDLYANPGSAAAAGAGSGGGSVGVSGSEDRSLVSHGGSSNSLNSVSSSNIPEQLEVLKQQKEIMEQGIDLFNRKPKRGLQFLQEHGLVGPQPWDVAEFFHIDERLDKNQIGDFLGENEKLNKEVMCAYVDQMDFAEKDFVSALRGFLEGFRLPGEAQKIDRLMEKFAARYCETNPNNGLFASADTAYVLAYSIIMLTTDLHSPQVKTKMTKEQYIRMNRGINDSKDLPEDYLSQIYDEIAGNEIKMKTTSSKLAGKQSESPFAHSYEKKRRLLYNMEMEQMARTAKALMESVSHVQASFTCAKHLEHVRPMFKLAWTPFLAAFSVGLQDCDDPEIAALCLDGIRCAIRIACIFHMTLERNAYVQALARFTLLTANSPITEMKSKNIDTIKTLITVAHLDGNYLGKSWLDILRCISQLELAQLIGTGVKPRYLGSGGAGQGSSVFGGGSGGHGGGSSQDSVLDPMECEQTKCEEYDMTCMLKLLPLLPAQVSLEELANPSHPRMFSLQKIVEISYYNMGRIRLQWSRIWEVLGEHFNRVGCSPSEDVAFFALDSLRQLSMKFIEKGEFANFRFQKDFLRPFEHIVKRNRSPTIRDMVVRCVAQMVNSQAANIKSGWKNIFSVFHLAASDRDEGIVELAFQTTGRIVTQTYGRHFLALVDSFQDAVKCLSEFACNACFPDTSMESIRLIRHCAKYVAEQPQTFRDHNMEDQTVPEEDRVWVRGWFPILFELSCIVNRCKLDIRTRALTVMFEVVKTYGASFRPHWWQDLFQIIFRIFDNMKLPERHNEKAEWMTTTCNHALYAIVDVFTQYYDVLGNLLLDDLFVQLHWCVQQDNKQLARSGTNCLENLVISNGTKFSTETWDKTCQCMLDIFKTTLPEMLLTWTPSKEGGNHENDEVQFNSLKVKCVVQLELIQTIDNIVFFPATSRKEDAENLAAAQEQLLLHQLGRSLSLDQQQEEQGMYGFLSSGQLLLLVDCLLESHRFAKAFNAHGEQRNLLWRAGFRGNVKPNLLTQEAQSLACVLRILFRMYRDEGRQDAWHTVQDRLIGVCREALQYYLSLATESHRESWDSLLLLFLTRVQRLDDERATHASVYYPYLCELTCMDEKPAIRAVLRKFFLRVGTAFNVSHH</sequence>
<dbReference type="InterPro" id="IPR023394">
    <property type="entry name" value="Sec7_C_sf"/>
</dbReference>
<evidence type="ECO:0000256" key="9">
    <source>
        <dbReference type="ARBA" id="ARBA00023034"/>
    </source>
</evidence>
<dbReference type="PaxDb" id="6945-B7PVS0"/>
<evidence type="ECO:0000256" key="4">
    <source>
        <dbReference type="ARBA" id="ARBA00022448"/>
    </source>
</evidence>
<dbReference type="EMBL" id="ABJB010988416">
    <property type="status" value="NOT_ANNOTATED_CDS"/>
    <property type="molecule type" value="Genomic_DNA"/>
</dbReference>
<dbReference type="Pfam" id="PF01369">
    <property type="entry name" value="Sec7"/>
    <property type="match status" value="1"/>
</dbReference>
<dbReference type="OrthoDB" id="18431at2759"/>
<keyword evidence="16" id="KW-1267">Proteomics identification</keyword>
<dbReference type="VEuPathDB" id="VectorBase:ISCI019522"/>
<dbReference type="GO" id="GO:0048471">
    <property type="term" value="C:perinuclear region of cytoplasm"/>
    <property type="evidence" value="ECO:0007669"/>
    <property type="project" value="UniProtKB-SubCell"/>
</dbReference>
<dbReference type="PROSITE" id="PS50190">
    <property type="entry name" value="SEC7"/>
    <property type="match status" value="1"/>
</dbReference>
<keyword evidence="10" id="KW-0472">Membrane</keyword>
<evidence type="ECO:0000256" key="5">
    <source>
        <dbReference type="ARBA" id="ARBA00022490"/>
    </source>
</evidence>
<dbReference type="FunCoup" id="B7PVS0">
    <property type="interactions" value="1901"/>
</dbReference>
<evidence type="ECO:0000313" key="13">
    <source>
        <dbReference type="EMBL" id="EEC10692.1"/>
    </source>
</evidence>
<keyword evidence="7" id="KW-0344">Guanine-nucleotide releasing factor</keyword>
<accession>B7PVS0</accession>
<dbReference type="EMBL" id="ABJB010992425">
    <property type="status" value="NOT_ANNOTATED_CDS"/>
    <property type="molecule type" value="Genomic_DNA"/>
</dbReference>
<dbReference type="VEuPathDB" id="VectorBase:ISCW019522"/>
<keyword evidence="9" id="KW-0333">Golgi apparatus</keyword>
<dbReference type="Pfam" id="PF12783">
    <property type="entry name" value="Sec7-like_HUS"/>
    <property type="match status" value="1"/>
</dbReference>
<keyword evidence="15" id="KW-1185">Reference proteome</keyword>
<evidence type="ECO:0000256" key="7">
    <source>
        <dbReference type="ARBA" id="ARBA00022658"/>
    </source>
</evidence>
<evidence type="ECO:0000256" key="3">
    <source>
        <dbReference type="ARBA" id="ARBA00004601"/>
    </source>
</evidence>
<dbReference type="SUPFAM" id="SSF48371">
    <property type="entry name" value="ARM repeat"/>
    <property type="match status" value="1"/>
</dbReference>
<dbReference type="EMBL" id="ABJB011000594">
    <property type="status" value="NOT_ANNOTATED_CDS"/>
    <property type="molecule type" value="Genomic_DNA"/>
</dbReference>
<evidence type="ECO:0007829" key="16">
    <source>
        <dbReference type="PeptideAtlas" id="B7PVS0"/>
    </source>
</evidence>
<evidence type="ECO:0000256" key="6">
    <source>
        <dbReference type="ARBA" id="ARBA00022553"/>
    </source>
</evidence>
<evidence type="ECO:0000256" key="2">
    <source>
        <dbReference type="ARBA" id="ARBA00004556"/>
    </source>
</evidence>
<gene>
    <name evidence="13" type="ORF">IscW_ISCW019522</name>
</gene>
<dbReference type="Proteomes" id="UP000001555">
    <property type="component" value="Unassembled WGS sequence"/>
</dbReference>
<dbReference type="Pfam" id="PF16213">
    <property type="entry name" value="DCB"/>
    <property type="match status" value="1"/>
</dbReference>
<dbReference type="FunFam" id="1.25.10.10:FF:000143">
    <property type="entry name" value="ADP-ribosylation factor guanine nucleotide-exchange factor 2 (brefeldin A-inhibited)"/>
    <property type="match status" value="1"/>
</dbReference>
<name>B7PVS0_IXOSC</name>
<dbReference type="GO" id="GO:0015031">
    <property type="term" value="P:protein transport"/>
    <property type="evidence" value="ECO:0007669"/>
    <property type="project" value="UniProtKB-KW"/>
</dbReference>
<dbReference type="EMBL" id="ABJB010792304">
    <property type="status" value="NOT_ANNOTATED_CDS"/>
    <property type="molecule type" value="Genomic_DNA"/>
</dbReference>
<dbReference type="GO" id="GO:0016020">
    <property type="term" value="C:membrane"/>
    <property type="evidence" value="ECO:0007669"/>
    <property type="project" value="UniProtKB-SubCell"/>
</dbReference>
<dbReference type="InterPro" id="IPR015403">
    <property type="entry name" value="Mon2/Sec7/BIG1-like_HDS"/>
</dbReference>
<dbReference type="EnsemblMetazoa" id="ISCW019522-RA">
    <property type="protein sequence ID" value="ISCW019522-PA"/>
    <property type="gene ID" value="ISCW019522"/>
</dbReference>
<dbReference type="EMBL" id="ABJB010932665">
    <property type="status" value="NOT_ANNOTATED_CDS"/>
    <property type="molecule type" value="Genomic_DNA"/>
</dbReference>
<dbReference type="EMBL" id="ABJB010191014">
    <property type="status" value="NOT_ANNOTATED_CDS"/>
    <property type="molecule type" value="Genomic_DNA"/>
</dbReference>
<keyword evidence="4" id="KW-0813">Transport</keyword>
<comment type="subcellular location">
    <subcellularLocation>
        <location evidence="2">Cytoplasm</location>
        <location evidence="2">Perinuclear region</location>
    </subcellularLocation>
    <subcellularLocation>
        <location evidence="3">Golgi apparatus</location>
        <location evidence="3">trans-Golgi network</location>
    </subcellularLocation>
    <subcellularLocation>
        <location evidence="1">Membrane</location>
    </subcellularLocation>
</comment>
<dbReference type="InParanoid" id="B7PVS0"/>
<evidence type="ECO:0000256" key="10">
    <source>
        <dbReference type="ARBA" id="ARBA00023136"/>
    </source>
</evidence>
<reference evidence="13 15" key="1">
    <citation type="submission" date="2008-03" db="EMBL/GenBank/DDBJ databases">
        <title>Annotation of Ixodes scapularis.</title>
        <authorList>
            <consortium name="Ixodes scapularis Genome Project Consortium"/>
            <person name="Caler E."/>
            <person name="Hannick L.I."/>
            <person name="Bidwell S."/>
            <person name="Joardar V."/>
            <person name="Thiagarajan M."/>
            <person name="Amedeo P."/>
            <person name="Galinsky K.J."/>
            <person name="Schobel S."/>
            <person name="Inman J."/>
            <person name="Hostetler J."/>
            <person name="Miller J."/>
            <person name="Hammond M."/>
            <person name="Megy K."/>
            <person name="Lawson D."/>
            <person name="Kodira C."/>
            <person name="Sutton G."/>
            <person name="Meyer J."/>
            <person name="Hill C.A."/>
            <person name="Birren B."/>
            <person name="Nene V."/>
            <person name="Collins F."/>
            <person name="Alarcon-Chaidez F."/>
            <person name="Wikel S."/>
            <person name="Strausberg R."/>
        </authorList>
    </citation>
    <scope>NUCLEOTIDE SEQUENCE [LARGE SCALE GENOMIC DNA]</scope>
    <source>
        <strain evidence="15">Wikel</strain>
        <strain evidence="13">Wikel colony</strain>
    </source>
</reference>
<feature type="region of interest" description="Disordered" evidence="11">
    <location>
        <begin position="229"/>
        <end position="248"/>
    </location>
</feature>
<feature type="region of interest" description="Disordered" evidence="11">
    <location>
        <begin position="266"/>
        <end position="287"/>
    </location>
</feature>
<dbReference type="SMART" id="SM00222">
    <property type="entry name" value="Sec7"/>
    <property type="match status" value="1"/>
</dbReference>
<dbReference type="Pfam" id="PF20252">
    <property type="entry name" value="BIG2_C"/>
    <property type="match status" value="1"/>
</dbReference>
<evidence type="ECO:0000313" key="15">
    <source>
        <dbReference type="Proteomes" id="UP000001555"/>
    </source>
</evidence>
<dbReference type="InterPro" id="IPR016024">
    <property type="entry name" value="ARM-type_fold"/>
</dbReference>
<keyword evidence="8" id="KW-0653">Protein transport</keyword>
<dbReference type="PANTHER" id="PTHR10663">
    <property type="entry name" value="GUANYL-NUCLEOTIDE EXCHANGE FACTOR"/>
    <property type="match status" value="1"/>
</dbReference>
<dbReference type="EMBL" id="DS802112">
    <property type="protein sequence ID" value="EEC10692.1"/>
    <property type="molecule type" value="Genomic_DNA"/>
</dbReference>
<dbReference type="InterPro" id="IPR032691">
    <property type="entry name" value="Mon2/Sec7/BIG1-like_HUS"/>
</dbReference>
<feature type="domain" description="SEC7" evidence="12">
    <location>
        <begin position="570"/>
        <end position="759"/>
    </location>
</feature>
<protein>
    <submittedName>
        <fullName evidence="13 14">Brefeldin A-inhibited guanine nucleotide-exchange protein, putative</fullName>
    </submittedName>
</protein>
<evidence type="ECO:0000256" key="11">
    <source>
        <dbReference type="SAM" id="MobiDB-lite"/>
    </source>
</evidence>
<dbReference type="FunFam" id="1.10.220.20:FF:000002">
    <property type="entry name" value="Brefeldin A-inhibited guanine nucleotide-exchange protein 1"/>
    <property type="match status" value="1"/>
</dbReference>
<dbReference type="SUPFAM" id="SSF48425">
    <property type="entry name" value="Sec7 domain"/>
    <property type="match status" value="1"/>
</dbReference>
<dbReference type="GO" id="GO:0005794">
    <property type="term" value="C:Golgi apparatus"/>
    <property type="evidence" value="ECO:0007669"/>
    <property type="project" value="UniProtKB-SubCell"/>
</dbReference>
<dbReference type="EMBL" id="ABJB010584155">
    <property type="status" value="NOT_ANNOTATED_CDS"/>
    <property type="molecule type" value="Genomic_DNA"/>
</dbReference>
<reference evidence="14" key="2">
    <citation type="submission" date="2020-05" db="UniProtKB">
        <authorList>
            <consortium name="EnsemblMetazoa"/>
        </authorList>
    </citation>
    <scope>IDENTIFICATION</scope>
    <source>
        <strain evidence="14">wikel</strain>
    </source>
</reference>